<comment type="subcellular location">
    <subcellularLocation>
        <location evidence="1">Membrane</location>
        <topology evidence="1">Single-pass membrane protein</topology>
    </subcellularLocation>
</comment>
<dbReference type="STRING" id="329046.A0A1Y2CDA0"/>
<name>A0A1Y2CDA0_9FUNG</name>
<evidence type="ECO:0000313" key="8">
    <source>
        <dbReference type="Proteomes" id="UP000193642"/>
    </source>
</evidence>
<dbReference type="EMBL" id="MCGO01000021">
    <property type="protein sequence ID" value="ORY44877.1"/>
    <property type="molecule type" value="Genomic_DNA"/>
</dbReference>
<dbReference type="GO" id="GO:0005783">
    <property type="term" value="C:endoplasmic reticulum"/>
    <property type="evidence" value="ECO:0007669"/>
    <property type="project" value="TreeGrafter"/>
</dbReference>
<dbReference type="InterPro" id="IPR052250">
    <property type="entry name" value="PDI_TMX3"/>
</dbReference>
<keyword evidence="6" id="KW-0732">Signal</keyword>
<dbReference type="PANTHER" id="PTHR46426:SF1">
    <property type="entry name" value="PROTEIN DISULFIDE-ISOMERASE TMX3"/>
    <property type="match status" value="1"/>
</dbReference>
<dbReference type="Proteomes" id="UP000193642">
    <property type="component" value="Unassembled WGS sequence"/>
</dbReference>
<evidence type="ECO:0000256" key="1">
    <source>
        <dbReference type="ARBA" id="ARBA00004167"/>
    </source>
</evidence>
<keyword evidence="3 5" id="KW-1133">Transmembrane helix</keyword>
<accession>A0A1Y2CDA0</accession>
<feature type="signal peptide" evidence="6">
    <location>
        <begin position="1"/>
        <end position="22"/>
    </location>
</feature>
<evidence type="ECO:0000256" key="6">
    <source>
        <dbReference type="SAM" id="SignalP"/>
    </source>
</evidence>
<gene>
    <name evidence="7" type="ORF">BCR33DRAFT_211527</name>
</gene>
<comment type="caution">
    <text evidence="7">The sequence shown here is derived from an EMBL/GenBank/DDBJ whole genome shotgun (WGS) entry which is preliminary data.</text>
</comment>
<feature type="transmembrane region" description="Helical" evidence="5">
    <location>
        <begin position="251"/>
        <end position="272"/>
    </location>
</feature>
<keyword evidence="4 5" id="KW-0472">Membrane</keyword>
<dbReference type="AlphaFoldDB" id="A0A1Y2CDA0"/>
<proteinExistence type="predicted"/>
<protein>
    <recommendedName>
        <fullName evidence="9">Thioredoxin domain-containing protein</fullName>
    </recommendedName>
</protein>
<keyword evidence="8" id="KW-1185">Reference proteome</keyword>
<evidence type="ECO:0000256" key="3">
    <source>
        <dbReference type="ARBA" id="ARBA00022989"/>
    </source>
</evidence>
<evidence type="ECO:0000256" key="4">
    <source>
        <dbReference type="ARBA" id="ARBA00023136"/>
    </source>
</evidence>
<evidence type="ECO:0000313" key="7">
    <source>
        <dbReference type="EMBL" id="ORY44877.1"/>
    </source>
</evidence>
<dbReference type="OrthoDB" id="427280at2759"/>
<evidence type="ECO:0000256" key="2">
    <source>
        <dbReference type="ARBA" id="ARBA00022692"/>
    </source>
</evidence>
<reference evidence="7 8" key="1">
    <citation type="submission" date="2016-07" db="EMBL/GenBank/DDBJ databases">
        <title>Pervasive Adenine N6-methylation of Active Genes in Fungi.</title>
        <authorList>
            <consortium name="DOE Joint Genome Institute"/>
            <person name="Mondo S.J."/>
            <person name="Dannebaum R.O."/>
            <person name="Kuo R.C."/>
            <person name="Labutti K."/>
            <person name="Haridas S."/>
            <person name="Kuo A."/>
            <person name="Salamov A."/>
            <person name="Ahrendt S.R."/>
            <person name="Lipzen A."/>
            <person name="Sullivan W."/>
            <person name="Andreopoulos W.B."/>
            <person name="Clum A."/>
            <person name="Lindquist E."/>
            <person name="Daum C."/>
            <person name="Ramamoorthy G.K."/>
            <person name="Gryganskyi A."/>
            <person name="Culley D."/>
            <person name="Magnuson J.K."/>
            <person name="James T.Y."/>
            <person name="O'Malley M.A."/>
            <person name="Stajich J.E."/>
            <person name="Spatafora J.W."/>
            <person name="Visel A."/>
            <person name="Grigoriev I.V."/>
        </authorList>
    </citation>
    <scope>NUCLEOTIDE SEQUENCE [LARGE SCALE GENOMIC DNA]</scope>
    <source>
        <strain evidence="7 8">JEL800</strain>
    </source>
</reference>
<sequence length="296" mass="33064">MFMIAHLFLMLILWTNFLKVAASVQTLTPIYITPDYEAAKKLFRIPDDHQNELPLLVVSKDGGMDQKVYNPPLTPLAETKQQQSLRTWILDNKHPLVPALTDANSREIMGTHGSDKLVVLGIFNGNDSPQIDRLRLAARAWGTSKYSTNSKKNVVFTWIDGKEKAEYISRAYGIKSVDELPKVVVLDPKEEELYRKDGAGADLELEKDALVENIHKMVEGKLKGTHINGMVGAFAKKFEKVMKPVVEFIVMYPYVVAIGGVAVVVALLYFLLSDEPPASKEERVPLKKAASVNKID</sequence>
<dbReference type="PANTHER" id="PTHR46426">
    <property type="entry name" value="PROTEIN DISULFIDE-ISOMERASE TMX3"/>
    <property type="match status" value="1"/>
</dbReference>
<dbReference type="Gene3D" id="3.40.30.10">
    <property type="entry name" value="Glutaredoxin"/>
    <property type="match status" value="1"/>
</dbReference>
<keyword evidence="2 5" id="KW-0812">Transmembrane</keyword>
<evidence type="ECO:0000256" key="5">
    <source>
        <dbReference type="SAM" id="Phobius"/>
    </source>
</evidence>
<dbReference type="GO" id="GO:0016020">
    <property type="term" value="C:membrane"/>
    <property type="evidence" value="ECO:0007669"/>
    <property type="project" value="UniProtKB-SubCell"/>
</dbReference>
<organism evidence="7 8">
    <name type="scientific">Rhizoclosmatium globosum</name>
    <dbReference type="NCBI Taxonomy" id="329046"/>
    <lineage>
        <taxon>Eukaryota</taxon>
        <taxon>Fungi</taxon>
        <taxon>Fungi incertae sedis</taxon>
        <taxon>Chytridiomycota</taxon>
        <taxon>Chytridiomycota incertae sedis</taxon>
        <taxon>Chytridiomycetes</taxon>
        <taxon>Chytridiales</taxon>
        <taxon>Chytriomycetaceae</taxon>
        <taxon>Rhizoclosmatium</taxon>
    </lineage>
</organism>
<evidence type="ECO:0008006" key="9">
    <source>
        <dbReference type="Google" id="ProtNLM"/>
    </source>
</evidence>
<feature type="chain" id="PRO_5012734127" description="Thioredoxin domain-containing protein" evidence="6">
    <location>
        <begin position="23"/>
        <end position="296"/>
    </location>
</feature>